<feature type="non-terminal residue" evidence="3">
    <location>
        <position position="321"/>
    </location>
</feature>
<feature type="domain" description="TIR" evidence="2">
    <location>
        <begin position="19"/>
        <end position="186"/>
    </location>
</feature>
<keyword evidence="1" id="KW-0520">NAD</keyword>
<dbReference type="GO" id="GO:0043531">
    <property type="term" value="F:ADP binding"/>
    <property type="evidence" value="ECO:0007669"/>
    <property type="project" value="InterPro"/>
</dbReference>
<dbReference type="EMBL" id="JXTC01001065">
    <property type="protein sequence ID" value="PON32901.1"/>
    <property type="molecule type" value="Genomic_DNA"/>
</dbReference>
<comment type="caution">
    <text evidence="3">The sequence shown here is derived from an EMBL/GenBank/DDBJ whole genome shotgun (WGS) entry which is preliminary data.</text>
</comment>
<dbReference type="AlphaFoldDB" id="A0A2P5A8M9"/>
<accession>A0A2P5A8M9</accession>
<dbReference type="GO" id="GO:0006952">
    <property type="term" value="P:defense response"/>
    <property type="evidence" value="ECO:0007669"/>
    <property type="project" value="InterPro"/>
</dbReference>
<dbReference type="STRING" id="63057.A0A2P5A8M9"/>
<dbReference type="FunFam" id="3.40.50.10140:FF:000007">
    <property type="entry name" value="Disease resistance protein (TIR-NBS-LRR class)"/>
    <property type="match status" value="1"/>
</dbReference>
<dbReference type="Pfam" id="PF01582">
    <property type="entry name" value="TIR"/>
    <property type="match status" value="1"/>
</dbReference>
<dbReference type="PANTHER" id="PTHR11017:SF574">
    <property type="entry name" value="ADP-RIBOSYL CYCLASE_CYCLIC ADP-RIBOSE HYDROLASE"/>
    <property type="match status" value="1"/>
</dbReference>
<proteinExistence type="predicted"/>
<dbReference type="InterPro" id="IPR000157">
    <property type="entry name" value="TIR_dom"/>
</dbReference>
<evidence type="ECO:0000256" key="1">
    <source>
        <dbReference type="ARBA" id="ARBA00023027"/>
    </source>
</evidence>
<gene>
    <name evidence="3" type="ORF">TorRG33x02_355830</name>
</gene>
<dbReference type="Gene3D" id="3.40.50.300">
    <property type="entry name" value="P-loop containing nucleotide triphosphate hydrolases"/>
    <property type="match status" value="1"/>
</dbReference>
<protein>
    <submittedName>
        <fullName evidence="3">TIR domain, NB-ARC domain containing protein</fullName>
    </submittedName>
</protein>
<dbReference type="Pfam" id="PF00931">
    <property type="entry name" value="NB-ARC"/>
    <property type="match status" value="1"/>
</dbReference>
<dbReference type="InterPro" id="IPR035897">
    <property type="entry name" value="Toll_tir_struct_dom_sf"/>
</dbReference>
<dbReference type="SUPFAM" id="SSF52200">
    <property type="entry name" value="Toll/Interleukin receptor TIR domain"/>
    <property type="match status" value="1"/>
</dbReference>
<keyword evidence="4" id="KW-1185">Reference proteome</keyword>
<evidence type="ECO:0000313" key="4">
    <source>
        <dbReference type="Proteomes" id="UP000237000"/>
    </source>
</evidence>
<dbReference type="PANTHER" id="PTHR11017">
    <property type="entry name" value="LEUCINE-RICH REPEAT-CONTAINING PROTEIN"/>
    <property type="match status" value="1"/>
</dbReference>
<organism evidence="3 4">
    <name type="scientific">Trema orientale</name>
    <name type="common">Charcoal tree</name>
    <name type="synonym">Celtis orientalis</name>
    <dbReference type="NCBI Taxonomy" id="63057"/>
    <lineage>
        <taxon>Eukaryota</taxon>
        <taxon>Viridiplantae</taxon>
        <taxon>Streptophyta</taxon>
        <taxon>Embryophyta</taxon>
        <taxon>Tracheophyta</taxon>
        <taxon>Spermatophyta</taxon>
        <taxon>Magnoliopsida</taxon>
        <taxon>eudicotyledons</taxon>
        <taxon>Gunneridae</taxon>
        <taxon>Pentapetalae</taxon>
        <taxon>rosids</taxon>
        <taxon>fabids</taxon>
        <taxon>Rosales</taxon>
        <taxon>Cannabaceae</taxon>
        <taxon>Trema</taxon>
    </lineage>
</organism>
<dbReference type="InterPro" id="IPR044974">
    <property type="entry name" value="Disease_R_plants"/>
</dbReference>
<dbReference type="PROSITE" id="PS50104">
    <property type="entry name" value="TIR"/>
    <property type="match status" value="1"/>
</dbReference>
<dbReference type="FunCoup" id="A0A2P5A8M9">
    <property type="interactions" value="12"/>
</dbReference>
<dbReference type="Gene3D" id="3.40.50.10140">
    <property type="entry name" value="Toll/interleukin-1 receptor homology (TIR) domain"/>
    <property type="match status" value="1"/>
</dbReference>
<evidence type="ECO:0000259" key="2">
    <source>
        <dbReference type="PROSITE" id="PS50104"/>
    </source>
</evidence>
<dbReference type="InterPro" id="IPR002182">
    <property type="entry name" value="NB-ARC"/>
</dbReference>
<dbReference type="SUPFAM" id="SSF52540">
    <property type="entry name" value="P-loop containing nucleoside triphosphate hydrolases"/>
    <property type="match status" value="1"/>
</dbReference>
<dbReference type="SMART" id="SM00255">
    <property type="entry name" value="TIR"/>
    <property type="match status" value="1"/>
</dbReference>
<name>A0A2P5A8M9_TREOI</name>
<dbReference type="InParanoid" id="A0A2P5A8M9"/>
<evidence type="ECO:0000313" key="3">
    <source>
        <dbReference type="EMBL" id="PON32901.1"/>
    </source>
</evidence>
<sequence>MAAATAGGVSSSTISTSEEYHDVFLSFRGEDTRNNFTSHLLAALDRKKIKTYFDETSLKRGEEISSALMEAIRNSKISIIVFSKNYASSSWCLRELVFILRCRREKGQFVLPIFYDVDPSHVRNQDGSYRDAFVKHEEVYKDRIDMVREWRDALVISANLSGFDSRAIRPEAKLVEQVVNALLKELNGTISSSDDFKGLIGMENQVKEVELLLNIGSSNVRVIGIWGMGGIGKTTLAKTVFKRLFSQFDGFYFLENVREESDKHGLRKLRDRLITKLLKEEKEDLETASIPDYIKERLRRSKFLIVLDDVSDSKQLESLVG</sequence>
<dbReference type="GO" id="GO:0007165">
    <property type="term" value="P:signal transduction"/>
    <property type="evidence" value="ECO:0007669"/>
    <property type="project" value="InterPro"/>
</dbReference>
<dbReference type="OrthoDB" id="1166111at2759"/>
<dbReference type="InterPro" id="IPR027417">
    <property type="entry name" value="P-loop_NTPase"/>
</dbReference>
<dbReference type="Proteomes" id="UP000237000">
    <property type="component" value="Unassembled WGS sequence"/>
</dbReference>
<reference evidence="4" key="1">
    <citation type="submission" date="2016-06" db="EMBL/GenBank/DDBJ databases">
        <title>Parallel loss of symbiosis genes in relatives of nitrogen-fixing non-legume Parasponia.</title>
        <authorList>
            <person name="Van Velzen R."/>
            <person name="Holmer R."/>
            <person name="Bu F."/>
            <person name="Rutten L."/>
            <person name="Van Zeijl A."/>
            <person name="Liu W."/>
            <person name="Santuari L."/>
            <person name="Cao Q."/>
            <person name="Sharma T."/>
            <person name="Shen D."/>
            <person name="Roswanjaya Y."/>
            <person name="Wardhani T."/>
            <person name="Kalhor M.S."/>
            <person name="Jansen J."/>
            <person name="Van den Hoogen J."/>
            <person name="Gungor B."/>
            <person name="Hartog M."/>
            <person name="Hontelez J."/>
            <person name="Verver J."/>
            <person name="Yang W.-C."/>
            <person name="Schijlen E."/>
            <person name="Repin R."/>
            <person name="Schilthuizen M."/>
            <person name="Schranz E."/>
            <person name="Heidstra R."/>
            <person name="Miyata K."/>
            <person name="Fedorova E."/>
            <person name="Kohlen W."/>
            <person name="Bisseling T."/>
            <person name="Smit S."/>
            <person name="Geurts R."/>
        </authorList>
    </citation>
    <scope>NUCLEOTIDE SEQUENCE [LARGE SCALE GENOMIC DNA]</scope>
    <source>
        <strain evidence="4">cv. RG33-2</strain>
    </source>
</reference>
<dbReference type="PRINTS" id="PR00364">
    <property type="entry name" value="DISEASERSIST"/>
</dbReference>